<dbReference type="PaxDb" id="4113-PGSC0003DMT400057816"/>
<dbReference type="AlphaFoldDB" id="M1C1Q3"/>
<evidence type="ECO:0000313" key="1">
    <source>
        <dbReference type="EnsemblPlants" id="PGSC0003DMT400057816"/>
    </source>
</evidence>
<dbReference type="Proteomes" id="UP000011115">
    <property type="component" value="Unassembled WGS sequence"/>
</dbReference>
<evidence type="ECO:0000313" key="2">
    <source>
        <dbReference type="Proteomes" id="UP000011115"/>
    </source>
</evidence>
<reference evidence="2" key="1">
    <citation type="journal article" date="2011" name="Nature">
        <title>Genome sequence and analysis of the tuber crop potato.</title>
        <authorList>
            <consortium name="The Potato Genome Sequencing Consortium"/>
        </authorList>
    </citation>
    <scope>NUCLEOTIDE SEQUENCE [LARGE SCALE GENOMIC DNA]</scope>
    <source>
        <strain evidence="2">cv. DM1-3 516 R44</strain>
    </source>
</reference>
<sequence length="64" mass="7722">MQEEHRYQYKLIRAPKPFESKNEQTTKGYLTNFITDLQPNNESETIPMQTCEQLHMVKYQTTIR</sequence>
<reference evidence="1" key="2">
    <citation type="submission" date="2015-06" db="UniProtKB">
        <authorList>
            <consortium name="EnsemblPlants"/>
        </authorList>
    </citation>
    <scope>IDENTIFICATION</scope>
    <source>
        <strain evidence="1">DM1-3 516 R44</strain>
    </source>
</reference>
<dbReference type="Gramene" id="PGSC0003DMT400082343">
    <property type="protein sequence ID" value="PGSC0003DMT400082343"/>
    <property type="gene ID" value="PGSC0003DMG400032488"/>
</dbReference>
<dbReference type="HOGENOM" id="CLU_2872010_0_0_1"/>
<accession>M1C1Q3</accession>
<keyword evidence="2" id="KW-1185">Reference proteome</keyword>
<dbReference type="Gramene" id="PGSC0003DMT400057816">
    <property type="protein sequence ID" value="PGSC0003DMT400057816"/>
    <property type="gene ID" value="PGSC0003DMG400022445"/>
</dbReference>
<dbReference type="InParanoid" id="M1C1Q3"/>
<proteinExistence type="predicted"/>
<organism evidence="1 2">
    <name type="scientific">Solanum tuberosum</name>
    <name type="common">Potato</name>
    <dbReference type="NCBI Taxonomy" id="4113"/>
    <lineage>
        <taxon>Eukaryota</taxon>
        <taxon>Viridiplantae</taxon>
        <taxon>Streptophyta</taxon>
        <taxon>Embryophyta</taxon>
        <taxon>Tracheophyta</taxon>
        <taxon>Spermatophyta</taxon>
        <taxon>Magnoliopsida</taxon>
        <taxon>eudicotyledons</taxon>
        <taxon>Gunneridae</taxon>
        <taxon>Pentapetalae</taxon>
        <taxon>asterids</taxon>
        <taxon>lamiids</taxon>
        <taxon>Solanales</taxon>
        <taxon>Solanaceae</taxon>
        <taxon>Solanoideae</taxon>
        <taxon>Solaneae</taxon>
        <taxon>Solanum</taxon>
    </lineage>
</organism>
<name>M1C1Q3_SOLTU</name>
<dbReference type="EnsemblPlants" id="PGSC0003DMT400057816">
    <property type="protein sequence ID" value="PGSC0003DMT400057816"/>
    <property type="gene ID" value="PGSC0003DMG400022445"/>
</dbReference>
<protein>
    <submittedName>
        <fullName evidence="1">Uncharacterized protein</fullName>
    </submittedName>
</protein>
<dbReference type="EnsemblPlants" id="PGSC0003DMT400082343">
    <property type="protein sequence ID" value="PGSC0003DMT400082343"/>
    <property type="gene ID" value="PGSC0003DMG400032488"/>
</dbReference>